<organism evidence="1 2">
    <name type="scientific">Lasiosphaeria hispida</name>
    <dbReference type="NCBI Taxonomy" id="260671"/>
    <lineage>
        <taxon>Eukaryota</taxon>
        <taxon>Fungi</taxon>
        <taxon>Dikarya</taxon>
        <taxon>Ascomycota</taxon>
        <taxon>Pezizomycotina</taxon>
        <taxon>Sordariomycetes</taxon>
        <taxon>Sordariomycetidae</taxon>
        <taxon>Sordariales</taxon>
        <taxon>Lasiosphaeriaceae</taxon>
        <taxon>Lasiosphaeria</taxon>
    </lineage>
</organism>
<reference evidence="1" key="2">
    <citation type="submission" date="2023-06" db="EMBL/GenBank/DDBJ databases">
        <authorList>
            <consortium name="Lawrence Berkeley National Laboratory"/>
            <person name="Haridas S."/>
            <person name="Hensen N."/>
            <person name="Bonometti L."/>
            <person name="Westerberg I."/>
            <person name="Brannstrom I.O."/>
            <person name="Guillou S."/>
            <person name="Cros-Aarteil S."/>
            <person name="Calhoun S."/>
            <person name="Kuo A."/>
            <person name="Mondo S."/>
            <person name="Pangilinan J."/>
            <person name="Riley R."/>
            <person name="Labutti K."/>
            <person name="Andreopoulos B."/>
            <person name="Lipzen A."/>
            <person name="Chen C."/>
            <person name="Yanf M."/>
            <person name="Daum C."/>
            <person name="Ng V."/>
            <person name="Clum A."/>
            <person name="Steindorff A."/>
            <person name="Ohm R."/>
            <person name="Martin F."/>
            <person name="Silar P."/>
            <person name="Natvig D."/>
            <person name="Lalanne C."/>
            <person name="Gautier V."/>
            <person name="Ament-Velasquez S.L."/>
            <person name="Kruys A."/>
            <person name="Hutchinson M.I."/>
            <person name="Powell A.J."/>
            <person name="Barry K."/>
            <person name="Miller A.N."/>
            <person name="Grigoriev I.V."/>
            <person name="Debuchy R."/>
            <person name="Gladieux P."/>
            <person name="Thoren M.H."/>
            <person name="Johannesson H."/>
        </authorList>
    </citation>
    <scope>NUCLEOTIDE SEQUENCE</scope>
    <source>
        <strain evidence="1">CBS 955.72</strain>
    </source>
</reference>
<protein>
    <submittedName>
        <fullName evidence="1">Uncharacterized protein</fullName>
    </submittedName>
</protein>
<comment type="caution">
    <text evidence="1">The sequence shown here is derived from an EMBL/GenBank/DDBJ whole genome shotgun (WGS) entry which is preliminary data.</text>
</comment>
<reference evidence="1" key="1">
    <citation type="journal article" date="2023" name="Mol. Phylogenet. Evol.">
        <title>Genome-scale phylogeny and comparative genomics of the fungal order Sordariales.</title>
        <authorList>
            <person name="Hensen N."/>
            <person name="Bonometti L."/>
            <person name="Westerberg I."/>
            <person name="Brannstrom I.O."/>
            <person name="Guillou S."/>
            <person name="Cros-Aarteil S."/>
            <person name="Calhoun S."/>
            <person name="Haridas S."/>
            <person name="Kuo A."/>
            <person name="Mondo S."/>
            <person name="Pangilinan J."/>
            <person name="Riley R."/>
            <person name="LaButti K."/>
            <person name="Andreopoulos B."/>
            <person name="Lipzen A."/>
            <person name="Chen C."/>
            <person name="Yan M."/>
            <person name="Daum C."/>
            <person name="Ng V."/>
            <person name="Clum A."/>
            <person name="Steindorff A."/>
            <person name="Ohm R.A."/>
            <person name="Martin F."/>
            <person name="Silar P."/>
            <person name="Natvig D.O."/>
            <person name="Lalanne C."/>
            <person name="Gautier V."/>
            <person name="Ament-Velasquez S.L."/>
            <person name="Kruys A."/>
            <person name="Hutchinson M.I."/>
            <person name="Powell A.J."/>
            <person name="Barry K."/>
            <person name="Miller A.N."/>
            <person name="Grigoriev I.V."/>
            <person name="Debuchy R."/>
            <person name="Gladieux P."/>
            <person name="Hiltunen Thoren M."/>
            <person name="Johannesson H."/>
        </authorList>
    </citation>
    <scope>NUCLEOTIDE SEQUENCE</scope>
    <source>
        <strain evidence="1">CBS 955.72</strain>
    </source>
</reference>
<evidence type="ECO:0000313" key="2">
    <source>
        <dbReference type="Proteomes" id="UP001275084"/>
    </source>
</evidence>
<proteinExistence type="predicted"/>
<dbReference type="EMBL" id="JAUIQD010000001">
    <property type="protein sequence ID" value="KAK3364646.1"/>
    <property type="molecule type" value="Genomic_DNA"/>
</dbReference>
<dbReference type="Proteomes" id="UP001275084">
    <property type="component" value="Unassembled WGS sequence"/>
</dbReference>
<keyword evidence="2" id="KW-1185">Reference proteome</keyword>
<name>A0AAJ0HXC9_9PEZI</name>
<gene>
    <name evidence="1" type="ORF">B0T25DRAFT_493571</name>
</gene>
<dbReference type="AlphaFoldDB" id="A0AAJ0HXC9"/>
<accession>A0AAJ0HXC9</accession>
<evidence type="ECO:0000313" key="1">
    <source>
        <dbReference type="EMBL" id="KAK3364646.1"/>
    </source>
</evidence>
<sequence>MIRHRVLYKLSQKAQDKYPAFNQFCIQTQVQNNSCVTANFNPFLPLQDDDELRLSELAYPPNCRSWRLASEADASNWFHHEVSNIVIAAWAKYPNLLETAEAPALSETKVYQIVDILCSMSHANNTLRLPAAAGEWKRNMINAREWQMGNPKSATQQRLSYRYPDKYECPHIFCFDGSTLHMLQFRVNDTGKIKDSKYEVDCWVIPRDNEGGCTVRYSLYQLLVQVPKVPGLALLRSVTWRHTSFRQFYSHRPVWKIDGQNFRDHPQGKAMGLHVIAVDGGVEKGEV</sequence>